<feature type="region of interest" description="Disordered" evidence="1">
    <location>
        <begin position="675"/>
        <end position="736"/>
    </location>
</feature>
<feature type="compositionally biased region" description="Basic and acidic residues" evidence="1">
    <location>
        <begin position="359"/>
        <end position="370"/>
    </location>
</feature>
<protein>
    <submittedName>
        <fullName evidence="2">Uncharacterized protein</fullName>
    </submittedName>
</protein>
<dbReference type="PANTHER" id="PTHR43684:SF11">
    <property type="entry name" value="CHROMO DOMAIN-CONTAINING PROTEIN"/>
    <property type="match status" value="1"/>
</dbReference>
<feature type="compositionally biased region" description="Basic and acidic residues" evidence="1">
    <location>
        <begin position="1037"/>
        <end position="1052"/>
    </location>
</feature>
<evidence type="ECO:0000256" key="1">
    <source>
        <dbReference type="SAM" id="MobiDB-lite"/>
    </source>
</evidence>
<feature type="compositionally biased region" description="Low complexity" evidence="1">
    <location>
        <begin position="675"/>
        <end position="685"/>
    </location>
</feature>
<dbReference type="Gene3D" id="1.10.12.10">
    <property type="entry name" value="Lyase 2-enoyl-coa Hydratase, Chain A, domain 2"/>
    <property type="match status" value="1"/>
</dbReference>
<feature type="compositionally biased region" description="Basic and acidic residues" evidence="1">
    <location>
        <begin position="623"/>
        <end position="634"/>
    </location>
</feature>
<dbReference type="Pfam" id="PF00378">
    <property type="entry name" value="ECH_1"/>
    <property type="match status" value="1"/>
</dbReference>
<feature type="region of interest" description="Disordered" evidence="1">
    <location>
        <begin position="286"/>
        <end position="610"/>
    </location>
</feature>
<feature type="compositionally biased region" description="Basic and acidic residues" evidence="1">
    <location>
        <begin position="780"/>
        <end position="789"/>
    </location>
</feature>
<dbReference type="CDD" id="cd06558">
    <property type="entry name" value="crotonase-like"/>
    <property type="match status" value="1"/>
</dbReference>
<comment type="caution">
    <text evidence="2">The sequence shown here is derived from an EMBL/GenBank/DDBJ whole genome shotgun (WGS) entry which is preliminary data.</text>
</comment>
<dbReference type="PANTHER" id="PTHR43684">
    <property type="match status" value="1"/>
</dbReference>
<feature type="region of interest" description="Disordered" evidence="1">
    <location>
        <begin position="906"/>
        <end position="951"/>
    </location>
</feature>
<dbReference type="SUPFAM" id="SSF52096">
    <property type="entry name" value="ClpP/crotonase"/>
    <property type="match status" value="1"/>
</dbReference>
<dbReference type="InterPro" id="IPR014748">
    <property type="entry name" value="Enoyl-CoA_hydra_C"/>
</dbReference>
<feature type="region of interest" description="Disordered" evidence="1">
    <location>
        <begin position="750"/>
        <end position="809"/>
    </location>
</feature>
<feature type="compositionally biased region" description="Low complexity" evidence="1">
    <location>
        <begin position="983"/>
        <end position="1011"/>
    </location>
</feature>
<dbReference type="InterPro" id="IPR051053">
    <property type="entry name" value="ECH/Chromodomain_protein"/>
</dbReference>
<feature type="region of interest" description="Disordered" evidence="1">
    <location>
        <begin position="1037"/>
        <end position="1061"/>
    </location>
</feature>
<evidence type="ECO:0000313" key="2">
    <source>
        <dbReference type="EMBL" id="KAK7791468.1"/>
    </source>
</evidence>
<feature type="region of interest" description="Disordered" evidence="1">
    <location>
        <begin position="1"/>
        <end position="30"/>
    </location>
</feature>
<dbReference type="EMBL" id="JAZDUA010000534">
    <property type="protein sequence ID" value="KAK7791468.1"/>
    <property type="molecule type" value="Genomic_DNA"/>
</dbReference>
<evidence type="ECO:0000313" key="3">
    <source>
        <dbReference type="Proteomes" id="UP001378592"/>
    </source>
</evidence>
<feature type="compositionally biased region" description="Polar residues" evidence="1">
    <location>
        <begin position="479"/>
        <end position="508"/>
    </location>
</feature>
<name>A0AAN9Z0C7_9ORTH</name>
<feature type="compositionally biased region" description="Basic and acidic residues" evidence="1">
    <location>
        <begin position="928"/>
        <end position="937"/>
    </location>
</feature>
<reference evidence="2 3" key="1">
    <citation type="submission" date="2024-03" db="EMBL/GenBank/DDBJ databases">
        <title>The genome assembly and annotation of the cricket Gryllus longicercus Weissman &amp; Gray.</title>
        <authorList>
            <person name="Szrajer S."/>
            <person name="Gray D."/>
            <person name="Ylla G."/>
        </authorList>
    </citation>
    <scope>NUCLEOTIDE SEQUENCE [LARGE SCALE GENOMIC DNA]</scope>
    <source>
        <strain evidence="2">DAG 2021-001</strain>
        <tissue evidence="2">Whole body minus gut</tissue>
    </source>
</reference>
<feature type="compositionally biased region" description="Low complexity" evidence="1">
    <location>
        <begin position="756"/>
        <end position="772"/>
    </location>
</feature>
<accession>A0AAN9Z0C7</accession>
<feature type="compositionally biased region" description="Low complexity" evidence="1">
    <location>
        <begin position="404"/>
        <end position="439"/>
    </location>
</feature>
<feature type="compositionally biased region" description="Low complexity" evidence="1">
    <location>
        <begin position="794"/>
        <end position="806"/>
    </location>
</feature>
<feature type="compositionally biased region" description="Low complexity" evidence="1">
    <location>
        <begin position="938"/>
        <end position="947"/>
    </location>
</feature>
<feature type="compositionally biased region" description="Polar residues" evidence="1">
    <location>
        <begin position="330"/>
        <end position="348"/>
    </location>
</feature>
<feature type="region of interest" description="Disordered" evidence="1">
    <location>
        <begin position="979"/>
        <end position="1025"/>
    </location>
</feature>
<feature type="compositionally biased region" description="Polar residues" evidence="1">
    <location>
        <begin position="693"/>
        <end position="710"/>
    </location>
</feature>
<dbReference type="Proteomes" id="UP001378592">
    <property type="component" value="Unassembled WGS sequence"/>
</dbReference>
<gene>
    <name evidence="2" type="ORF">R5R35_002389</name>
</gene>
<feature type="compositionally biased region" description="Basic and acidic residues" evidence="1">
    <location>
        <begin position="440"/>
        <end position="450"/>
    </location>
</feature>
<dbReference type="InterPro" id="IPR029045">
    <property type="entry name" value="ClpP/crotonase-like_dom_sf"/>
</dbReference>
<sequence>MDVGAISLGKGTDRTAESSGTRSTTSSDATVQGITNNLQEVATSRLSSLLSSLAAEPLAAAPRMPQQHTLRSTNVGEKASLPQPLATPSFPVPPHLMGRNVNNPVEDIVSHGRRLQKPRLGVKVPYRNLTSQIVTQDELAQELLERSLKKHPVRNVPEGGDLFFAIKLTQRLANRLSPSGAQVSVASRAAVRTTQQQSPEVNRTIPLKHPSTATSPAIADHRDLLAILEGDGDPDWSPASVAAATPQTSVATVVHEHVPPPPISHITNVKLDPLLEKELALKQLMEFQNNSRRRKSNKAQKPDEKMKRQRSQGKKEPLNKENGTVGLKGNAQNTTKSNVLNSSGSASGTPVVIKGRKRKNEESPVGEVKKPRISGKKSVVQSKSDSKANVIKTEEKSPKKLKNSKNASPSSINNNNNNNTERNVGTNAVAKGKGAAASAKDTKAVSDSKPKKSISPATSGKTQVGDGRKKTASPLEGSNVRTSNRGSNASVSKSDSLNESQDTQSSSLIDDFPEFPRSFTTPIRTYSPKKRTPNANASPNLQTPEMLSTNNNVESVKPESSPVKPKATDTKVPEPSPPPKQSPENSEKAAQKKKESKENVKRRKGEVDRLLMDEGAINLLYEAEHGDSRRRSSAPEENVVVPPQRRILKSVRRKKKDLLLKTRLVKNAVLRLSNSSSSGISPMVSRITRRTEAPNQQSTSADQGSNQQRKLSLDSRESLRSPPPLTPEDPSSQSFVYPVRLPLPAEASRIIRRHSSSSNFSSRSASPSTNRNIDLQGAENAEKSLDTKRTLTNSGNVSKSSGSISSGRKKGVPIFIRKPQVIQTYQGKKKKIPLQDQKSSIVNVPVKQSNKATQQNNKDAKITSKGSSVSMLKTVSEKKKAAVKKISISDKLKLKMEMSKNFSKGFQSGKVKQSVKKLAENGSAKSKKKEEVTKDTTSKSATAGTSGNANGSIVDEMLDLTSCLAAAASAFAAEAREEKSSKKTASSSGTSHSSSPCPSRSSKSPTPTNRTTGKKGIAPPLSPNAATYSNLLKTLENESQKQRKKDGEEVTKQRSSVRQNAGAYHYKDISLRRYDNLVQVILTPQSTKMKNALNLQVLRELKDALSHLKKDETCRAVLLTSTGSSFCQGIDFYGLLHTNAERRKSAAQELAQALKEFMKSLALFSKPIVAGVHGAAVGLGVTMLPFFDMVFASDKATFYTPYAKLGQVPEGAAILTLPHMFGNAVTSELLFGCRKLTASEALHFGLVTRILWPDRFQEELIPVIRSMATQSAQSMEATKALLRHSLRTKLDAALESETHLLVQHWISAECQASFKKFLDDEDVGLQKQRVEA</sequence>
<organism evidence="2 3">
    <name type="scientific">Gryllus longicercus</name>
    <dbReference type="NCBI Taxonomy" id="2509291"/>
    <lineage>
        <taxon>Eukaryota</taxon>
        <taxon>Metazoa</taxon>
        <taxon>Ecdysozoa</taxon>
        <taxon>Arthropoda</taxon>
        <taxon>Hexapoda</taxon>
        <taxon>Insecta</taxon>
        <taxon>Pterygota</taxon>
        <taxon>Neoptera</taxon>
        <taxon>Polyneoptera</taxon>
        <taxon>Orthoptera</taxon>
        <taxon>Ensifera</taxon>
        <taxon>Gryllidea</taxon>
        <taxon>Grylloidea</taxon>
        <taxon>Gryllidae</taxon>
        <taxon>Gryllinae</taxon>
        <taxon>Gryllus</taxon>
    </lineage>
</organism>
<keyword evidence="3" id="KW-1185">Reference proteome</keyword>
<dbReference type="Gene3D" id="3.90.226.10">
    <property type="entry name" value="2-enoyl-CoA Hydratase, Chain A, domain 1"/>
    <property type="match status" value="1"/>
</dbReference>
<dbReference type="InterPro" id="IPR001753">
    <property type="entry name" value="Enoyl-CoA_hydra/iso"/>
</dbReference>
<feature type="compositionally biased region" description="Polar residues" evidence="1">
    <location>
        <begin position="17"/>
        <end position="30"/>
    </location>
</feature>
<feature type="region of interest" description="Disordered" evidence="1">
    <location>
        <begin position="623"/>
        <end position="648"/>
    </location>
</feature>
<feature type="compositionally biased region" description="Polar residues" evidence="1">
    <location>
        <begin position="533"/>
        <end position="554"/>
    </location>
</feature>
<feature type="compositionally biased region" description="Basic and acidic residues" evidence="1">
    <location>
        <begin position="585"/>
        <end position="610"/>
    </location>
</feature>
<proteinExistence type="predicted"/>